<keyword evidence="1" id="KW-0472">Membrane</keyword>
<keyword evidence="1" id="KW-1133">Transmembrane helix</keyword>
<comment type="caution">
    <text evidence="2">The sequence shown here is derived from an EMBL/GenBank/DDBJ whole genome shotgun (WGS) entry which is preliminary data.</text>
</comment>
<evidence type="ECO:0000313" key="3">
    <source>
        <dbReference type="EMBL" id="NCS91271.1"/>
    </source>
</evidence>
<dbReference type="EMBL" id="JAACVF010000038">
    <property type="protein sequence ID" value="NCN64734.1"/>
    <property type="molecule type" value="Genomic_DNA"/>
</dbReference>
<evidence type="ECO:0000313" key="2">
    <source>
        <dbReference type="EMBL" id="NCN64734.1"/>
    </source>
</evidence>
<dbReference type="Pfam" id="PF01998">
    <property type="entry name" value="DUF131"/>
    <property type="match status" value="1"/>
</dbReference>
<protein>
    <submittedName>
        <fullName evidence="2">DUF131 domain-containing protein</fullName>
    </submittedName>
</protein>
<feature type="transmembrane region" description="Helical" evidence="1">
    <location>
        <begin position="6"/>
        <end position="29"/>
    </location>
</feature>
<evidence type="ECO:0000256" key="1">
    <source>
        <dbReference type="SAM" id="Phobius"/>
    </source>
</evidence>
<dbReference type="InterPro" id="IPR002849">
    <property type="entry name" value="DUF131"/>
</dbReference>
<evidence type="ECO:0000313" key="4">
    <source>
        <dbReference type="Proteomes" id="UP000768163"/>
    </source>
</evidence>
<proteinExistence type="predicted"/>
<name>A0A8J7YRF2_9ARCH</name>
<dbReference type="NCBIfam" id="TIGR00304">
    <property type="entry name" value="TIGR00304 family membrane protein"/>
    <property type="match status" value="1"/>
</dbReference>
<sequence length="88" mass="9689">MDEKFIILGTGLILAGFFILFIGTLMNIMNSDNSSQKDSSGNFKSGGVIMIGPIPIGFGTDKETIIVVMILAIVLMIVGFLFFRFFRF</sequence>
<feature type="transmembrane region" description="Helical" evidence="1">
    <location>
        <begin position="64"/>
        <end position="86"/>
    </location>
</feature>
<dbReference type="AlphaFoldDB" id="A0A8J7YRF2"/>
<dbReference type="EMBL" id="JAACQH010000045">
    <property type="protein sequence ID" value="NCS91271.1"/>
    <property type="molecule type" value="Genomic_DNA"/>
</dbReference>
<dbReference type="Proteomes" id="UP000768163">
    <property type="component" value="Unassembled WGS sequence"/>
</dbReference>
<organism evidence="2 4">
    <name type="scientific">Candidatus Altarchaeum hamiconexum</name>
    <dbReference type="NCBI Taxonomy" id="1803513"/>
    <lineage>
        <taxon>Archaea</taxon>
        <taxon>Candidatus Altarchaeota</taxon>
        <taxon>Candidatus Altiarchaeia</taxon>
        <taxon>Candidatus Altarchaeales</taxon>
        <taxon>Candidatus Altarchaeaceae</taxon>
        <taxon>Candidatus Altarchaeum</taxon>
    </lineage>
</organism>
<reference evidence="2" key="1">
    <citation type="submission" date="2019-11" db="EMBL/GenBank/DDBJ databases">
        <title>Lipid analysis of CO2-rich subsurface aquifers suggests an autotrophy-based deep biosphere with lysolipids enriched in CPR bacteria.</title>
        <authorList>
            <person name="Probst A.J."/>
            <person name="Elling F.J."/>
            <person name="Castelle C.J."/>
            <person name="Zhu Q."/>
            <person name="Elvert M."/>
            <person name="Birarda G."/>
            <person name="Holman H.-Y."/>
            <person name="Lane K.R."/>
            <person name="Ladd B."/>
            <person name="Ryan M.C."/>
            <person name="Woyke T."/>
            <person name="Hinrichs K.-U."/>
            <person name="Banfield J.F."/>
        </authorList>
    </citation>
    <scope>NUCLEOTIDE SEQUENCE</scope>
    <source>
        <strain evidence="2">CG_2015-01_33_1645</strain>
        <strain evidence="3">CG_2015-04_33_537</strain>
    </source>
</reference>
<accession>A0A8J7YRF2</accession>
<dbReference type="Proteomes" id="UP000738826">
    <property type="component" value="Unassembled WGS sequence"/>
</dbReference>
<keyword evidence="1" id="KW-0812">Transmembrane</keyword>
<gene>
    <name evidence="3" type="ORF">GW779_02450</name>
    <name evidence="2" type="ORF">GW910_01475</name>
</gene>